<organism evidence="1 2">
    <name type="scientific">Irpex rosettiformis</name>
    <dbReference type="NCBI Taxonomy" id="378272"/>
    <lineage>
        <taxon>Eukaryota</taxon>
        <taxon>Fungi</taxon>
        <taxon>Dikarya</taxon>
        <taxon>Basidiomycota</taxon>
        <taxon>Agaricomycotina</taxon>
        <taxon>Agaricomycetes</taxon>
        <taxon>Polyporales</taxon>
        <taxon>Irpicaceae</taxon>
        <taxon>Irpex</taxon>
    </lineage>
</organism>
<protein>
    <submittedName>
        <fullName evidence="1">Ectomycorrhiza-regulated esterase</fullName>
    </submittedName>
</protein>
<dbReference type="EMBL" id="MU274923">
    <property type="protein sequence ID" value="KAI0086548.1"/>
    <property type="molecule type" value="Genomic_DNA"/>
</dbReference>
<accession>A0ACB8TWU1</accession>
<keyword evidence="2" id="KW-1185">Reference proteome</keyword>
<name>A0ACB8TWU1_9APHY</name>
<gene>
    <name evidence="1" type="ORF">BDY19DRAFT_1093257</name>
</gene>
<sequence>MSSPITSKKTSKHRIEHPKDPNSPLTGVLEQVAPDEPTQGRRIALLLHGSIGHKDYLFLKRVALRLPIDSFRFDFRGNFESPGPWRMAGFDDDAEDISAVVAYLTSKFGYVVDLIVAHSRGVVAAIRWMCTAQEAQSVRGFVNASGRYRMDLIYDSHKSFLEDLEKHGHFIRNETVARQPWSAKIMKKDMEEFANFDSSLVWDYFPKKTHVLTLHGLKDAVVPAYDGIIYSRAFAARSPGTHQLYLIEEADHNFTRMQDHVTDTILEWFALMESGTLTTGIWHTGIREPSQVRSSRL</sequence>
<proteinExistence type="predicted"/>
<reference evidence="1" key="1">
    <citation type="journal article" date="2021" name="Environ. Microbiol.">
        <title>Gene family expansions and transcriptome signatures uncover fungal adaptations to wood decay.</title>
        <authorList>
            <person name="Hage H."/>
            <person name="Miyauchi S."/>
            <person name="Viragh M."/>
            <person name="Drula E."/>
            <person name="Min B."/>
            <person name="Chaduli D."/>
            <person name="Navarro D."/>
            <person name="Favel A."/>
            <person name="Norest M."/>
            <person name="Lesage-Meessen L."/>
            <person name="Balint B."/>
            <person name="Merenyi Z."/>
            <person name="de Eugenio L."/>
            <person name="Morin E."/>
            <person name="Martinez A.T."/>
            <person name="Baldrian P."/>
            <person name="Stursova M."/>
            <person name="Martinez M.J."/>
            <person name="Novotny C."/>
            <person name="Magnuson J.K."/>
            <person name="Spatafora J.W."/>
            <person name="Maurice S."/>
            <person name="Pangilinan J."/>
            <person name="Andreopoulos W."/>
            <person name="LaButti K."/>
            <person name="Hundley H."/>
            <person name="Na H."/>
            <person name="Kuo A."/>
            <person name="Barry K."/>
            <person name="Lipzen A."/>
            <person name="Henrissat B."/>
            <person name="Riley R."/>
            <person name="Ahrendt S."/>
            <person name="Nagy L.G."/>
            <person name="Grigoriev I.V."/>
            <person name="Martin F."/>
            <person name="Rosso M.N."/>
        </authorList>
    </citation>
    <scope>NUCLEOTIDE SEQUENCE</scope>
    <source>
        <strain evidence="1">CBS 384.51</strain>
    </source>
</reference>
<evidence type="ECO:0000313" key="2">
    <source>
        <dbReference type="Proteomes" id="UP001055072"/>
    </source>
</evidence>
<comment type="caution">
    <text evidence="1">The sequence shown here is derived from an EMBL/GenBank/DDBJ whole genome shotgun (WGS) entry which is preliminary data.</text>
</comment>
<dbReference type="Proteomes" id="UP001055072">
    <property type="component" value="Unassembled WGS sequence"/>
</dbReference>
<evidence type="ECO:0000313" key="1">
    <source>
        <dbReference type="EMBL" id="KAI0086548.1"/>
    </source>
</evidence>